<comment type="caution">
    <text evidence="1">The sequence shown here is derived from an EMBL/GenBank/DDBJ whole genome shotgun (WGS) entry which is preliminary data.</text>
</comment>
<dbReference type="AlphaFoldDB" id="A0A1G1YP67"/>
<name>A0A1G1YP67_9BACT</name>
<reference evidence="1 2" key="1">
    <citation type="journal article" date="2016" name="Nat. Commun.">
        <title>Thousands of microbial genomes shed light on interconnected biogeochemical processes in an aquifer system.</title>
        <authorList>
            <person name="Anantharaman K."/>
            <person name="Brown C.T."/>
            <person name="Hug L.A."/>
            <person name="Sharon I."/>
            <person name="Castelle C.J."/>
            <person name="Probst A.J."/>
            <person name="Thomas B.C."/>
            <person name="Singh A."/>
            <person name="Wilkins M.J."/>
            <person name="Karaoz U."/>
            <person name="Brodie E.L."/>
            <person name="Williams K.H."/>
            <person name="Hubbard S.S."/>
            <person name="Banfield J.F."/>
        </authorList>
    </citation>
    <scope>NUCLEOTIDE SEQUENCE [LARGE SCALE GENOMIC DNA]</scope>
</reference>
<accession>A0A1G1YP67</accession>
<gene>
    <name evidence="1" type="ORF">A3A02_03215</name>
</gene>
<evidence type="ECO:0000313" key="2">
    <source>
        <dbReference type="Proteomes" id="UP000177376"/>
    </source>
</evidence>
<proteinExistence type="predicted"/>
<sequence>MANECSIPQLFFRVLLVGVEVWLAGEVLTGHFGLNNLSSLFFGDFYVNMGQRLVCQPSSMGREATGSNEPSH</sequence>
<evidence type="ECO:0000313" key="1">
    <source>
        <dbReference type="EMBL" id="OGY53237.1"/>
    </source>
</evidence>
<dbReference type="Proteomes" id="UP000177376">
    <property type="component" value="Unassembled WGS sequence"/>
</dbReference>
<protein>
    <submittedName>
        <fullName evidence="1">Uncharacterized protein</fullName>
    </submittedName>
</protein>
<organism evidence="1 2">
    <name type="scientific">Candidatus Buchananbacteria bacterium RIFCSPLOWO2_01_FULL_39_33</name>
    <dbReference type="NCBI Taxonomy" id="1797543"/>
    <lineage>
        <taxon>Bacteria</taxon>
        <taxon>Candidatus Buchananiibacteriota</taxon>
    </lineage>
</organism>
<dbReference type="EMBL" id="MHIM01000003">
    <property type="protein sequence ID" value="OGY53237.1"/>
    <property type="molecule type" value="Genomic_DNA"/>
</dbReference>